<gene>
    <name evidence="2" type="primary">Necator_chrII.g7793</name>
    <name evidence="2" type="ORF">RB195_019999</name>
</gene>
<keyword evidence="3" id="KW-1185">Reference proteome</keyword>
<dbReference type="PANTHER" id="PTHR46880">
    <property type="entry name" value="RAS-ASSOCIATING DOMAIN-CONTAINING PROTEIN"/>
    <property type="match status" value="1"/>
</dbReference>
<protein>
    <recommendedName>
        <fullName evidence="4">DUF4371 domain-containing protein</fullName>
    </recommendedName>
</protein>
<accession>A0ABR1CIA9</accession>
<dbReference type="Proteomes" id="UP001303046">
    <property type="component" value="Unassembled WGS sequence"/>
</dbReference>
<name>A0ABR1CIA9_NECAM</name>
<evidence type="ECO:0000256" key="1">
    <source>
        <dbReference type="SAM" id="MobiDB-lite"/>
    </source>
</evidence>
<proteinExistence type="predicted"/>
<dbReference type="PANTHER" id="PTHR46880:SF5">
    <property type="entry name" value="DUF4371 DOMAIN-CONTAINING PROTEIN"/>
    <property type="match status" value="1"/>
</dbReference>
<reference evidence="2 3" key="1">
    <citation type="submission" date="2023-08" db="EMBL/GenBank/DDBJ databases">
        <title>A Necator americanus chromosomal reference genome.</title>
        <authorList>
            <person name="Ilik V."/>
            <person name="Petrzelkova K.J."/>
            <person name="Pardy F."/>
            <person name="Fuh T."/>
            <person name="Niatou-Singa F.S."/>
            <person name="Gouil Q."/>
            <person name="Baker L."/>
            <person name="Ritchie M.E."/>
            <person name="Jex A.R."/>
            <person name="Gazzola D."/>
            <person name="Li H."/>
            <person name="Toshio Fujiwara R."/>
            <person name="Zhan B."/>
            <person name="Aroian R.V."/>
            <person name="Pafco B."/>
            <person name="Schwarz E.M."/>
        </authorList>
    </citation>
    <scope>NUCLEOTIDE SEQUENCE [LARGE SCALE GENOMIC DNA]</scope>
    <source>
        <strain evidence="2 3">Aroian</strain>
        <tissue evidence="2">Whole animal</tissue>
    </source>
</reference>
<sequence>MELVITQNARNAFGGTPTNEELSKFPVVFMLIETLTTPGDKASLKRLTRDISYAETSSARAREREQSYLRRFDEQSGYVSASVQIYHPLTEQQAQGGSAVRDLGFDEPIDVDDVRGEPAAGGAGPEGSVEGQAGETRGIAVGRRRGGTTEPPEDIGEEDKEAPIAASVEFSTFSYEEKNQMMEMLRFFYRQAFSSERQQHRKARENAKQAMVVYESTRRKNFIQNDLDLLLTSANFRTSKEQDNVRKLTNEKFQYFRPIFTGEWIHGKWMVKIRCERRYEALRGREQPESSMSAISQREVHQQAVAACDAKNNDRVNRYLDAVDRAPNDPNTAIGCLFFLAYTAAKMYLPPYQFPTLCQAVSKMGVAIDTSTDPSGKQILLLSVPFPERKSLHPTADFLEALEITGAETGRNIFEAIYAHLVDVNLVNEYTWNLVAVATDGASNMIDERGLEGLLNANVSQSRRDTLLERDATPNELNAVPTKPVIWIHCVAHKIELVLSDAFAHTEEDFSAWRMFVTRYLNRLRVFFAAPRRQRVLSETGRTIAAGFLKLKRVIQIRWTSSEHGAFFIYRLSPLKMSTNGCSISEAILSFLRMYKHVWVALEGISQARDSFDIHERRKAIAFLSVLMSLKFYRYLSESTTIWKAQSDVDEVVSQLFEMAETPHKDKRTAGFLSSILCKRAIDFGEVWRMDDNTSPSCNRWFWVGWEYGGELAEHIHYKIRDEAHTLEFTHKVPQGVHMRRPLRIAINDPDNLSPYEFLNFPMEWVAEGHQLSDQPGATSTWKEFSGTHSRGGEVPVYFQSRPVSCSALFFPF</sequence>
<evidence type="ECO:0000313" key="3">
    <source>
        <dbReference type="Proteomes" id="UP001303046"/>
    </source>
</evidence>
<dbReference type="SUPFAM" id="SSF53098">
    <property type="entry name" value="Ribonuclease H-like"/>
    <property type="match status" value="1"/>
</dbReference>
<evidence type="ECO:0000313" key="2">
    <source>
        <dbReference type="EMBL" id="KAK6737626.1"/>
    </source>
</evidence>
<comment type="caution">
    <text evidence="2">The sequence shown here is derived from an EMBL/GenBank/DDBJ whole genome shotgun (WGS) entry which is preliminary data.</text>
</comment>
<dbReference type="EMBL" id="JAVFWL010000002">
    <property type="protein sequence ID" value="KAK6737626.1"/>
    <property type="molecule type" value="Genomic_DNA"/>
</dbReference>
<dbReference type="InterPro" id="IPR012337">
    <property type="entry name" value="RNaseH-like_sf"/>
</dbReference>
<feature type="region of interest" description="Disordered" evidence="1">
    <location>
        <begin position="113"/>
        <end position="161"/>
    </location>
</feature>
<evidence type="ECO:0008006" key="4">
    <source>
        <dbReference type="Google" id="ProtNLM"/>
    </source>
</evidence>
<organism evidence="2 3">
    <name type="scientific">Necator americanus</name>
    <name type="common">Human hookworm</name>
    <dbReference type="NCBI Taxonomy" id="51031"/>
    <lineage>
        <taxon>Eukaryota</taxon>
        <taxon>Metazoa</taxon>
        <taxon>Ecdysozoa</taxon>
        <taxon>Nematoda</taxon>
        <taxon>Chromadorea</taxon>
        <taxon>Rhabditida</taxon>
        <taxon>Rhabditina</taxon>
        <taxon>Rhabditomorpha</taxon>
        <taxon>Strongyloidea</taxon>
        <taxon>Ancylostomatidae</taxon>
        <taxon>Bunostominae</taxon>
        <taxon>Necator</taxon>
    </lineage>
</organism>
<feature type="compositionally biased region" description="Acidic residues" evidence="1">
    <location>
        <begin position="151"/>
        <end position="160"/>
    </location>
</feature>